<reference evidence="1" key="1">
    <citation type="submission" date="2018-02" db="EMBL/GenBank/DDBJ databases">
        <title>Rhizophora mucronata_Transcriptome.</title>
        <authorList>
            <person name="Meera S.P."/>
            <person name="Sreeshan A."/>
            <person name="Augustine A."/>
        </authorList>
    </citation>
    <scope>NUCLEOTIDE SEQUENCE</scope>
    <source>
        <tissue evidence="1">Leaf</tissue>
    </source>
</reference>
<organism evidence="1">
    <name type="scientific">Rhizophora mucronata</name>
    <name type="common">Asiatic mangrove</name>
    <dbReference type="NCBI Taxonomy" id="61149"/>
    <lineage>
        <taxon>Eukaryota</taxon>
        <taxon>Viridiplantae</taxon>
        <taxon>Streptophyta</taxon>
        <taxon>Embryophyta</taxon>
        <taxon>Tracheophyta</taxon>
        <taxon>Spermatophyta</taxon>
        <taxon>Magnoliopsida</taxon>
        <taxon>eudicotyledons</taxon>
        <taxon>Gunneridae</taxon>
        <taxon>Pentapetalae</taxon>
        <taxon>rosids</taxon>
        <taxon>fabids</taxon>
        <taxon>Malpighiales</taxon>
        <taxon>Rhizophoraceae</taxon>
        <taxon>Rhizophora</taxon>
    </lineage>
</organism>
<name>A0A2P2J3V2_RHIMU</name>
<evidence type="ECO:0000313" key="1">
    <source>
        <dbReference type="EMBL" id="MBW88168.1"/>
    </source>
</evidence>
<sequence length="35" mass="4038">MSCNRWQPMLHREAIHVPSHTAINEASSTIHECIH</sequence>
<dbReference type="EMBL" id="GGEC01007685">
    <property type="protein sequence ID" value="MBW88168.1"/>
    <property type="molecule type" value="Transcribed_RNA"/>
</dbReference>
<proteinExistence type="predicted"/>
<dbReference type="AlphaFoldDB" id="A0A2P2J3V2"/>
<protein>
    <submittedName>
        <fullName evidence="1">Uncharacterized protein</fullName>
    </submittedName>
</protein>
<accession>A0A2P2J3V2</accession>